<dbReference type="SUPFAM" id="SSF48264">
    <property type="entry name" value="Cytochrome P450"/>
    <property type="match status" value="1"/>
</dbReference>
<gene>
    <name evidence="9" type="ORF">RHSIM_Rhsim03G0039000</name>
</gene>
<keyword evidence="8" id="KW-0812">Transmembrane</keyword>
<accession>A0A834LT30</accession>
<dbReference type="Pfam" id="PF00067">
    <property type="entry name" value="p450"/>
    <property type="match status" value="1"/>
</dbReference>
<evidence type="ECO:0000256" key="1">
    <source>
        <dbReference type="ARBA" id="ARBA00001971"/>
    </source>
</evidence>
<feature type="transmembrane region" description="Helical" evidence="8">
    <location>
        <begin position="7"/>
        <end position="29"/>
    </location>
</feature>
<organism evidence="9 10">
    <name type="scientific">Rhododendron simsii</name>
    <name type="common">Sims's rhododendron</name>
    <dbReference type="NCBI Taxonomy" id="118357"/>
    <lineage>
        <taxon>Eukaryota</taxon>
        <taxon>Viridiplantae</taxon>
        <taxon>Streptophyta</taxon>
        <taxon>Embryophyta</taxon>
        <taxon>Tracheophyta</taxon>
        <taxon>Spermatophyta</taxon>
        <taxon>Magnoliopsida</taxon>
        <taxon>eudicotyledons</taxon>
        <taxon>Gunneridae</taxon>
        <taxon>Pentapetalae</taxon>
        <taxon>asterids</taxon>
        <taxon>Ericales</taxon>
        <taxon>Ericaceae</taxon>
        <taxon>Ericoideae</taxon>
        <taxon>Rhodoreae</taxon>
        <taxon>Rhododendron</taxon>
    </lineage>
</organism>
<proteinExistence type="inferred from homology"/>
<keyword evidence="8" id="KW-0472">Membrane</keyword>
<evidence type="ECO:0000256" key="4">
    <source>
        <dbReference type="ARBA" id="ARBA00022723"/>
    </source>
</evidence>
<keyword evidence="4" id="KW-0479">Metal-binding</keyword>
<dbReference type="AlphaFoldDB" id="A0A834LT30"/>
<dbReference type="GO" id="GO:0004497">
    <property type="term" value="F:monooxygenase activity"/>
    <property type="evidence" value="ECO:0007669"/>
    <property type="project" value="UniProtKB-KW"/>
</dbReference>
<evidence type="ECO:0000256" key="7">
    <source>
        <dbReference type="ARBA" id="ARBA00023033"/>
    </source>
</evidence>
<comment type="caution">
    <text evidence="9">The sequence shown here is derived from an EMBL/GenBank/DDBJ whole genome shotgun (WGS) entry which is preliminary data.</text>
</comment>
<reference evidence="9" key="1">
    <citation type="submission" date="2019-11" db="EMBL/GenBank/DDBJ databases">
        <authorList>
            <person name="Liu Y."/>
            <person name="Hou J."/>
            <person name="Li T.-Q."/>
            <person name="Guan C.-H."/>
            <person name="Wu X."/>
            <person name="Wu H.-Z."/>
            <person name="Ling F."/>
            <person name="Zhang R."/>
            <person name="Shi X.-G."/>
            <person name="Ren J.-P."/>
            <person name="Chen E.-F."/>
            <person name="Sun J.-M."/>
        </authorList>
    </citation>
    <scope>NUCLEOTIDE SEQUENCE</scope>
    <source>
        <strain evidence="9">Adult_tree_wgs_1</strain>
        <tissue evidence="9">Leaves</tissue>
    </source>
</reference>
<evidence type="ECO:0000256" key="5">
    <source>
        <dbReference type="ARBA" id="ARBA00023002"/>
    </source>
</evidence>
<evidence type="ECO:0000256" key="2">
    <source>
        <dbReference type="ARBA" id="ARBA00010617"/>
    </source>
</evidence>
<dbReference type="PANTHER" id="PTHR47944:SF18">
    <property type="entry name" value="FLAVONOID 3'-MONOOXYGENASE"/>
    <property type="match status" value="1"/>
</dbReference>
<comment type="similarity">
    <text evidence="2">Belongs to the cytochrome P450 family.</text>
</comment>
<dbReference type="OrthoDB" id="2789670at2759"/>
<dbReference type="Proteomes" id="UP000626092">
    <property type="component" value="Unassembled WGS sequence"/>
</dbReference>
<keyword evidence="3" id="KW-0349">Heme</keyword>
<keyword evidence="7" id="KW-0503">Monooxygenase</keyword>
<dbReference type="GO" id="GO:0016705">
    <property type="term" value="F:oxidoreductase activity, acting on paired donors, with incorporation or reduction of molecular oxygen"/>
    <property type="evidence" value="ECO:0007669"/>
    <property type="project" value="InterPro"/>
</dbReference>
<protein>
    <recommendedName>
        <fullName evidence="11">Flavonoid 3',5'-hydroxylase</fullName>
    </recommendedName>
</protein>
<evidence type="ECO:0008006" key="11">
    <source>
        <dbReference type="Google" id="ProtNLM"/>
    </source>
</evidence>
<keyword evidence="8" id="KW-1133">Transmembrane helix</keyword>
<dbReference type="InterPro" id="IPR001128">
    <property type="entry name" value="Cyt_P450"/>
</dbReference>
<sequence>MVLSMSVTLELLSAIFLFFITHFFIKYILSSLPRPKLPPGPGGWPVVGCLPRLGTMPHVALAQMAKEYGPVMYLKMGSCDMVVASSPGAARAFLKTLDNNFSNRPPGASATHIAYGAQDFVFADIGPRWNLFRKLSNLHMLGAQSYKDWALIREKELGHVIQDMFRLSRNGQPVVVPEMLLCAMANLIGQKSLSRRVFATQGSESNEFKYMVVELMRLAGLFNIGDFIPSIAWMDLQGIEGKMKSLHKQFDGLLTKMIEEHSLTAHEREGNPDFLDIVTANREVSDGSELTMTNIKALLLHNSTLTDTDNNLVTLLDMNSHGSNSGIRTSSAPGKNHLEQIYVDNIYLYIDPSNGLTMRQIKSLNVEIRALKAELESKEKVSPDNEGTSGVILPKDNLIGLQLLLKMSLRFSEGTRGHLVFFSIPFDFFGDGGDNSEDNVNSSNPDVEVIVPFYKTTDIPPWSTLSSVGFSLFVAGGTLARTPSGPITSAYKIHQFDTTAPLADGWPAISMLAPRASPVMDGKLYVFVGCGSCDTFAEMFDPCLISSTSNPALAGPLLVLLGSRGPSALQEDFSGFRRCCLCVRCRGSCLGRLGSQEPEEPRMHCPLFRLDDNHLSFLWEDLRGYDGTEFPVVHCNKIRVLIYRGAQGESRFDTVVVAS</sequence>
<keyword evidence="5" id="KW-0560">Oxidoreductase</keyword>
<dbReference type="GO" id="GO:0005506">
    <property type="term" value="F:iron ion binding"/>
    <property type="evidence" value="ECO:0007669"/>
    <property type="project" value="InterPro"/>
</dbReference>
<dbReference type="Gene3D" id="1.10.630.10">
    <property type="entry name" value="Cytochrome P450"/>
    <property type="match status" value="1"/>
</dbReference>
<evidence type="ECO:0000256" key="3">
    <source>
        <dbReference type="ARBA" id="ARBA00022617"/>
    </source>
</evidence>
<dbReference type="GO" id="GO:0020037">
    <property type="term" value="F:heme binding"/>
    <property type="evidence" value="ECO:0007669"/>
    <property type="project" value="InterPro"/>
</dbReference>
<evidence type="ECO:0000256" key="8">
    <source>
        <dbReference type="SAM" id="Phobius"/>
    </source>
</evidence>
<evidence type="ECO:0000313" key="9">
    <source>
        <dbReference type="EMBL" id="KAF7149277.1"/>
    </source>
</evidence>
<keyword evidence="6" id="KW-0408">Iron</keyword>
<dbReference type="InterPro" id="IPR036396">
    <property type="entry name" value="Cyt_P450_sf"/>
</dbReference>
<dbReference type="PANTHER" id="PTHR47944">
    <property type="entry name" value="CYTOCHROME P450 98A9"/>
    <property type="match status" value="1"/>
</dbReference>
<comment type="cofactor">
    <cofactor evidence="1">
        <name>heme</name>
        <dbReference type="ChEBI" id="CHEBI:30413"/>
    </cofactor>
</comment>
<name>A0A834LT30_RHOSS</name>
<evidence type="ECO:0000256" key="6">
    <source>
        <dbReference type="ARBA" id="ARBA00023004"/>
    </source>
</evidence>
<keyword evidence="10" id="KW-1185">Reference proteome</keyword>
<evidence type="ECO:0000313" key="10">
    <source>
        <dbReference type="Proteomes" id="UP000626092"/>
    </source>
</evidence>
<dbReference type="EMBL" id="WJXA01000003">
    <property type="protein sequence ID" value="KAF7149277.1"/>
    <property type="molecule type" value="Genomic_DNA"/>
</dbReference>